<organism evidence="7">
    <name type="scientific">Nymphaea colorata</name>
    <name type="common">pocket water lily</name>
    <dbReference type="NCBI Taxonomy" id="210225"/>
    <lineage>
        <taxon>Eukaryota</taxon>
        <taxon>Viridiplantae</taxon>
        <taxon>Streptophyta</taxon>
        <taxon>Embryophyta</taxon>
        <taxon>Tracheophyta</taxon>
        <taxon>Spermatophyta</taxon>
        <taxon>Magnoliopsida</taxon>
        <taxon>Nymphaeales</taxon>
        <taxon>Nymphaeaceae</taxon>
        <taxon>Nymphaea</taxon>
    </lineage>
</organism>
<evidence type="ECO:0000256" key="2">
    <source>
        <dbReference type="ARBA" id="ARBA00004496"/>
    </source>
</evidence>
<dbReference type="OrthoDB" id="1927559at2759"/>
<dbReference type="AlphaFoldDB" id="A0A5K1GR30"/>
<evidence type="ECO:0000259" key="6">
    <source>
        <dbReference type="Pfam" id="PF13943"/>
    </source>
</evidence>
<evidence type="ECO:0000256" key="1">
    <source>
        <dbReference type="ARBA" id="ARBA00004123"/>
    </source>
</evidence>
<name>A0A5K1GR30_9MAGN</name>
<feature type="domain" description="WPP" evidence="6">
    <location>
        <begin position="22"/>
        <end position="124"/>
    </location>
</feature>
<dbReference type="Gramene" id="NC9G0168880.1">
    <property type="protein sequence ID" value="NC9G0168880.1:cds"/>
    <property type="gene ID" value="NC9G0168880"/>
</dbReference>
<dbReference type="GO" id="GO:0048527">
    <property type="term" value="P:lateral root development"/>
    <property type="evidence" value="ECO:0007669"/>
    <property type="project" value="InterPro"/>
</dbReference>
<feature type="compositionally biased region" description="Polar residues" evidence="5">
    <location>
        <begin position="119"/>
        <end position="130"/>
    </location>
</feature>
<gene>
    <name evidence="7" type="ORF">NYM_LOCUS27175</name>
</gene>
<sequence length="155" mass="16600">MAEEKQPVAEEKPSLMASSLPSFNIWPPNQKTRDAVIRRLVETLSSPSVLSKRYGVMDAEEAASTARVIEEKAFLAASDMPPAEASDTTADDPVARGIETLQVYSKEISRLVLDAVKSRASSSEKPQSSPLADDVAAPSEDPSQPSPVLSESSEN</sequence>
<dbReference type="GO" id="GO:0005634">
    <property type="term" value="C:nucleus"/>
    <property type="evidence" value="ECO:0007669"/>
    <property type="project" value="UniProtKB-SubCell"/>
</dbReference>
<dbReference type="OMA" id="HQESEMV"/>
<dbReference type="EMBL" id="LR721787">
    <property type="protein sequence ID" value="VVW77650.1"/>
    <property type="molecule type" value="Genomic_DNA"/>
</dbReference>
<dbReference type="InterPro" id="IPR025265">
    <property type="entry name" value="WPP_dom"/>
</dbReference>
<dbReference type="Gene3D" id="1.10.246.200">
    <property type="entry name" value="WPP domain"/>
    <property type="match status" value="1"/>
</dbReference>
<dbReference type="GO" id="GO:0005737">
    <property type="term" value="C:cytoplasm"/>
    <property type="evidence" value="ECO:0007669"/>
    <property type="project" value="UniProtKB-SubCell"/>
</dbReference>
<comment type="subcellular location">
    <subcellularLocation>
        <location evidence="2">Cytoplasm</location>
    </subcellularLocation>
    <subcellularLocation>
        <location evidence="1">Nucleus</location>
    </subcellularLocation>
</comment>
<dbReference type="PANTHER" id="PTHR34362">
    <property type="entry name" value="WPP DOMAIN-CONTAINING PROTEIN 1-RELATED"/>
    <property type="match status" value="1"/>
</dbReference>
<evidence type="ECO:0000256" key="5">
    <source>
        <dbReference type="SAM" id="MobiDB-lite"/>
    </source>
</evidence>
<keyword evidence="4" id="KW-0539">Nucleus</keyword>
<feature type="compositionally biased region" description="Basic and acidic residues" evidence="5">
    <location>
        <begin position="1"/>
        <end position="13"/>
    </location>
</feature>
<protein>
    <recommendedName>
        <fullName evidence="6">WPP domain-containing protein</fullName>
    </recommendedName>
</protein>
<feature type="compositionally biased region" description="Polar residues" evidence="5">
    <location>
        <begin position="141"/>
        <end position="155"/>
    </location>
</feature>
<evidence type="ECO:0000313" key="7">
    <source>
        <dbReference type="EMBL" id="VVW77650.1"/>
    </source>
</evidence>
<dbReference type="GO" id="GO:0000278">
    <property type="term" value="P:mitotic cell cycle"/>
    <property type="evidence" value="ECO:0007669"/>
    <property type="project" value="InterPro"/>
</dbReference>
<accession>A0A5K1GR30</accession>
<evidence type="ECO:0000256" key="3">
    <source>
        <dbReference type="ARBA" id="ARBA00022490"/>
    </source>
</evidence>
<reference evidence="7" key="1">
    <citation type="submission" date="2019-09" db="EMBL/GenBank/DDBJ databases">
        <authorList>
            <person name="Zhang L."/>
        </authorList>
    </citation>
    <scope>NUCLEOTIDE SEQUENCE</scope>
</reference>
<feature type="region of interest" description="Disordered" evidence="5">
    <location>
        <begin position="116"/>
        <end position="155"/>
    </location>
</feature>
<feature type="region of interest" description="Disordered" evidence="5">
    <location>
        <begin position="1"/>
        <end position="23"/>
    </location>
</feature>
<evidence type="ECO:0000256" key="4">
    <source>
        <dbReference type="ARBA" id="ARBA00023242"/>
    </source>
</evidence>
<proteinExistence type="predicted"/>
<keyword evidence="3" id="KW-0963">Cytoplasm</keyword>
<dbReference type="InterPro" id="IPR044692">
    <property type="entry name" value="WPP1/2/3"/>
</dbReference>
<dbReference type="PANTHER" id="PTHR34362:SF1">
    <property type="entry name" value="WPP DOMAIN-CONTAINING PROTEIN 1-RELATED"/>
    <property type="match status" value="1"/>
</dbReference>
<dbReference type="Pfam" id="PF13943">
    <property type="entry name" value="WPP"/>
    <property type="match status" value="1"/>
</dbReference>
<dbReference type="InterPro" id="IPR038214">
    <property type="entry name" value="WPP_sf"/>
</dbReference>